<keyword evidence="2" id="KW-0238">DNA-binding</keyword>
<keyword evidence="3" id="KW-0804">Transcription</keyword>
<feature type="domain" description="Peptidase S24/S26A/S26B/S26C" evidence="4">
    <location>
        <begin position="155"/>
        <end position="275"/>
    </location>
</feature>
<gene>
    <name evidence="5" type="ORF">SAMN05443245_5209</name>
</gene>
<dbReference type="Gene3D" id="2.10.109.10">
    <property type="entry name" value="Umud Fragment, subunit A"/>
    <property type="match status" value="1"/>
</dbReference>
<evidence type="ECO:0000259" key="4">
    <source>
        <dbReference type="Pfam" id="PF00717"/>
    </source>
</evidence>
<evidence type="ECO:0000313" key="5">
    <source>
        <dbReference type="EMBL" id="SDR37311.1"/>
    </source>
</evidence>
<dbReference type="PANTHER" id="PTHR40661">
    <property type="match status" value="1"/>
</dbReference>
<dbReference type="InterPro" id="IPR015927">
    <property type="entry name" value="Peptidase_S24_S26A/B/C"/>
</dbReference>
<dbReference type="InterPro" id="IPR036286">
    <property type="entry name" value="LexA/Signal_pep-like_sf"/>
</dbReference>
<dbReference type="CDD" id="cd06529">
    <property type="entry name" value="S24_LexA-like"/>
    <property type="match status" value="1"/>
</dbReference>
<reference evidence="6" key="1">
    <citation type="submission" date="2016-10" db="EMBL/GenBank/DDBJ databases">
        <authorList>
            <person name="Varghese N."/>
        </authorList>
    </citation>
    <scope>NUCLEOTIDE SEQUENCE [LARGE SCALE GENOMIC DNA]</scope>
    <source>
        <strain evidence="6">GAS106B</strain>
    </source>
</reference>
<dbReference type="SUPFAM" id="SSF51306">
    <property type="entry name" value="LexA/Signal peptidase"/>
    <property type="match status" value="1"/>
</dbReference>
<accession>A0A1H1IHZ1</accession>
<proteinExistence type="predicted"/>
<dbReference type="Pfam" id="PF00717">
    <property type="entry name" value="Peptidase_S24"/>
    <property type="match status" value="1"/>
</dbReference>
<name>A0A1H1IHZ1_9BURK</name>
<dbReference type="EMBL" id="FNKP01000002">
    <property type="protein sequence ID" value="SDR37311.1"/>
    <property type="molecule type" value="Genomic_DNA"/>
</dbReference>
<keyword evidence="1" id="KW-0805">Transcription regulation</keyword>
<evidence type="ECO:0000256" key="1">
    <source>
        <dbReference type="ARBA" id="ARBA00023015"/>
    </source>
</evidence>
<evidence type="ECO:0000256" key="3">
    <source>
        <dbReference type="ARBA" id="ARBA00023163"/>
    </source>
</evidence>
<dbReference type="InterPro" id="IPR010982">
    <property type="entry name" value="Lambda_DNA-bd_dom_sf"/>
</dbReference>
<dbReference type="AlphaFoldDB" id="A0A1H1IHZ1"/>
<organism evidence="5 6">
    <name type="scientific">Paraburkholderia fungorum</name>
    <dbReference type="NCBI Taxonomy" id="134537"/>
    <lineage>
        <taxon>Bacteria</taxon>
        <taxon>Pseudomonadati</taxon>
        <taxon>Pseudomonadota</taxon>
        <taxon>Betaproteobacteria</taxon>
        <taxon>Burkholderiales</taxon>
        <taxon>Burkholderiaceae</taxon>
        <taxon>Paraburkholderia</taxon>
    </lineage>
</organism>
<dbReference type="InterPro" id="IPR039418">
    <property type="entry name" value="LexA-like"/>
</dbReference>
<protein>
    <submittedName>
        <fullName evidence="5">Phage repressor protein C, contains Cro/C1-type HTH and peptisase s24 domains</fullName>
    </submittedName>
</protein>
<dbReference type="Proteomes" id="UP000183487">
    <property type="component" value="Unassembled WGS sequence"/>
</dbReference>
<dbReference type="PANTHER" id="PTHR40661:SF3">
    <property type="entry name" value="FELS-1 PROPHAGE TRANSCRIPTIONAL REGULATOR"/>
    <property type="match status" value="1"/>
</dbReference>
<evidence type="ECO:0000256" key="2">
    <source>
        <dbReference type="ARBA" id="ARBA00023125"/>
    </source>
</evidence>
<dbReference type="Gene3D" id="1.10.260.40">
    <property type="entry name" value="lambda repressor-like DNA-binding domains"/>
    <property type="match status" value="1"/>
</dbReference>
<evidence type="ECO:0000313" key="6">
    <source>
        <dbReference type="Proteomes" id="UP000183487"/>
    </source>
</evidence>
<sequence>MFIPLSNATCNNILFTYAKIRRMKDKSKQASGERLLEAARVLKGAVGPSDVARLLGVSPQKITNWLSRGVSKEGMLDAQRLIGCSAVWLQTGEGEMIDASRLHVSGKQDESISEQTQRVIDKLLPAGSGNLVTWEKPEDLEPDADRVWIDRYDYRYSAGNGLIQWEVRQKKALPFDIGFFKALGVRPQDCKLAQVHGRSMEPYLFNRDMMMICTAKTRVKDGLIYAVTFEDEPLVKQIFKEPEGALRLHSYNPEYPDKIILASQLEGLHIAGEVIYRSGSGLAGGN</sequence>
<keyword evidence="6" id="KW-1185">Reference proteome</keyword>
<dbReference type="GO" id="GO:0003677">
    <property type="term" value="F:DNA binding"/>
    <property type="evidence" value="ECO:0007669"/>
    <property type="project" value="UniProtKB-KW"/>
</dbReference>